<dbReference type="EMBL" id="CP140635">
    <property type="protein sequence ID" value="WQN35589.1"/>
    <property type="molecule type" value="Genomic_DNA"/>
</dbReference>
<reference evidence="1 2" key="1">
    <citation type="submission" date="2023-12" db="EMBL/GenBank/DDBJ databases">
        <authorList>
            <person name="Menendez E."/>
            <person name="Kaur S."/>
            <person name="Flores-Felix J.D."/>
            <person name="diCenzo G.C."/>
            <person name="Peix A."/>
            <person name="Velazquez E."/>
        </authorList>
    </citation>
    <scope>NUCLEOTIDE SEQUENCE [LARGE SCALE GENOMIC DNA]</scope>
    <source>
        <strain evidence="1 2">CIP 108029</strain>
    </source>
</reference>
<sequence length="171" mass="19768">MHSKIEHFFNEKAGRLIQDSARRIGSPVPKGLSDWITQADFYNGYFLGPRDPRDSLMEQIVEAADRLDDFSVEMTLNKIHLEDELNAESQPNDCILVYFAVCDYFARYLLERGVTKPLLLWYSTDVHEPDVEFPSHTMSFGFPRSEKDYYYLDVESFRADAVVGTQISIKP</sequence>
<proteinExistence type="predicted"/>
<name>A0ABZ0Z7P0_9HYPH</name>
<organism evidence="1 2">
    <name type="scientific">Rhizobium indigoferae</name>
    <dbReference type="NCBI Taxonomy" id="158891"/>
    <lineage>
        <taxon>Bacteria</taxon>
        <taxon>Pseudomonadati</taxon>
        <taxon>Pseudomonadota</taxon>
        <taxon>Alphaproteobacteria</taxon>
        <taxon>Hyphomicrobiales</taxon>
        <taxon>Rhizobiaceae</taxon>
        <taxon>Rhizobium/Agrobacterium group</taxon>
        <taxon>Rhizobium</taxon>
    </lineage>
</organism>
<protein>
    <submittedName>
        <fullName evidence="1">Uncharacterized protein</fullName>
    </submittedName>
</protein>
<accession>A0ABZ0Z7P0</accession>
<dbReference type="Proteomes" id="UP001322785">
    <property type="component" value="Chromosome"/>
</dbReference>
<keyword evidence="2" id="KW-1185">Reference proteome</keyword>
<gene>
    <name evidence="1" type="ORF">U5G49_000629</name>
</gene>
<evidence type="ECO:0000313" key="2">
    <source>
        <dbReference type="Proteomes" id="UP001322785"/>
    </source>
</evidence>
<dbReference type="RefSeq" id="WP_193444422.1">
    <property type="nucleotide sequence ID" value="NZ_BSOQ01000040.1"/>
</dbReference>
<evidence type="ECO:0000313" key="1">
    <source>
        <dbReference type="EMBL" id="WQN35589.1"/>
    </source>
</evidence>